<keyword evidence="3" id="KW-1185">Reference proteome</keyword>
<accession>A0A1L7X418</accession>
<feature type="signal peptide" evidence="1">
    <location>
        <begin position="1"/>
        <end position="17"/>
    </location>
</feature>
<feature type="chain" id="PRO_5012273279" evidence="1">
    <location>
        <begin position="18"/>
        <end position="178"/>
    </location>
</feature>
<protein>
    <submittedName>
        <fullName evidence="2">Uncharacterized protein</fullName>
    </submittedName>
</protein>
<gene>
    <name evidence="2" type="ORF">PAC_09652</name>
</gene>
<dbReference type="Proteomes" id="UP000184330">
    <property type="component" value="Unassembled WGS sequence"/>
</dbReference>
<reference evidence="2 3" key="1">
    <citation type="submission" date="2016-03" db="EMBL/GenBank/DDBJ databases">
        <authorList>
            <person name="Ploux O."/>
        </authorList>
    </citation>
    <scope>NUCLEOTIDE SEQUENCE [LARGE SCALE GENOMIC DNA]</scope>
    <source>
        <strain evidence="2 3">UAMH 11012</strain>
    </source>
</reference>
<evidence type="ECO:0000256" key="1">
    <source>
        <dbReference type="SAM" id="SignalP"/>
    </source>
</evidence>
<proteinExistence type="predicted"/>
<sequence length="178" mass="20356">MRLLMMVLASVFGLANAQNEVYLYSLKGDDTWKGVRPQVSFANSSLWVGEIHRYPESERFVTNIGNNYESDANYTGIMPFFSYHQDSFSLRRAYIVENETTPINFTPQFISGDFKGTTTHGFGVDRDGTITFKGENKFEGCQTQQQKDMRIFEIFWSGGRAAPDGFECRPLTLRKARK</sequence>
<evidence type="ECO:0000313" key="2">
    <source>
        <dbReference type="EMBL" id="CZR59758.1"/>
    </source>
</evidence>
<dbReference type="OrthoDB" id="5430620at2759"/>
<evidence type="ECO:0000313" key="3">
    <source>
        <dbReference type="Proteomes" id="UP000184330"/>
    </source>
</evidence>
<dbReference type="AlphaFoldDB" id="A0A1L7X418"/>
<keyword evidence="1" id="KW-0732">Signal</keyword>
<dbReference type="EMBL" id="FJOG01000014">
    <property type="protein sequence ID" value="CZR59758.1"/>
    <property type="molecule type" value="Genomic_DNA"/>
</dbReference>
<name>A0A1L7X418_9HELO</name>
<organism evidence="2 3">
    <name type="scientific">Phialocephala subalpina</name>
    <dbReference type="NCBI Taxonomy" id="576137"/>
    <lineage>
        <taxon>Eukaryota</taxon>
        <taxon>Fungi</taxon>
        <taxon>Dikarya</taxon>
        <taxon>Ascomycota</taxon>
        <taxon>Pezizomycotina</taxon>
        <taxon>Leotiomycetes</taxon>
        <taxon>Helotiales</taxon>
        <taxon>Mollisiaceae</taxon>
        <taxon>Phialocephala</taxon>
        <taxon>Phialocephala fortinii species complex</taxon>
    </lineage>
</organism>